<dbReference type="InterPro" id="IPR011041">
    <property type="entry name" value="Quinoprot_gluc/sorb_DH_b-prop"/>
</dbReference>
<proteinExistence type="predicted"/>
<dbReference type="Pfam" id="PF07995">
    <property type="entry name" value="GSDH"/>
    <property type="match status" value="1"/>
</dbReference>
<gene>
    <name evidence="3" type="ORF">PHJA_001301300</name>
</gene>
<evidence type="ECO:0000259" key="2">
    <source>
        <dbReference type="Pfam" id="PF07995"/>
    </source>
</evidence>
<sequence>MEKRMRILCLYCLLLMLFPFPSSSFPLCTDLRAPTSTNGSLSFCPYNGKACCDSTQDLQLQRRFLAMNISDSACASAVCDPFSASLFDVDSNRRPIPALCNSTADNTNNNNSFCSTVWDSCRDVPISNSLFAPKLQSKAQVTKNATLSKLTDLWQSESDFCGAFGGGHDENSLCFAGEPVSLNKSDTLPPPNGICLERIGNGSYINMVAHPDGSSRAFFSSLAGKIWLATIPDQDSGDTMGLDESSPFVDLTDQVHLDTSFGMMGMAFHPNFATNGRFFASFNCDKLKSGNCVGRCGCNTDAGCDPSKIDSSDADVVCRYQTVVADAKPQEVRRIFTMGLPFTADHGGQILFGPADGYMYIMMGDGGKGDPYNFAQNKKSLLGKIMRVDVDNIPSEEEIIKLGRWGNYSVPRDNPFSEDRIMEQEIWAYGLRNPWRCSFDSERPSYFMCADVGQDRYEEVDIISKGGNYGWRVYEGPLDFQPQSTPGGNTSADSIDPIFPVYLYADLYASHIWAASETPQNSGNFTAKDVSFSCASDSPIKCDSVPNSKLPALQYIFSFGEDNRKDVYILTQSGVYRVVRPSRCNYTCSKEVKASTHFPPTAPSDGHRVLHPYSAVMLFVSAVMIFLEILL</sequence>
<name>A0A830C658_9LAMI</name>
<keyword evidence="1" id="KW-0732">Signal</keyword>
<dbReference type="Proteomes" id="UP000653305">
    <property type="component" value="Unassembled WGS sequence"/>
</dbReference>
<feature type="signal peptide" evidence="1">
    <location>
        <begin position="1"/>
        <end position="24"/>
    </location>
</feature>
<feature type="domain" description="Glucose/Sorbosone dehydrogenase" evidence="2">
    <location>
        <begin position="249"/>
        <end position="499"/>
    </location>
</feature>
<dbReference type="AlphaFoldDB" id="A0A830C658"/>
<organism evidence="3 4">
    <name type="scientific">Phtheirospermum japonicum</name>
    <dbReference type="NCBI Taxonomy" id="374723"/>
    <lineage>
        <taxon>Eukaryota</taxon>
        <taxon>Viridiplantae</taxon>
        <taxon>Streptophyta</taxon>
        <taxon>Embryophyta</taxon>
        <taxon>Tracheophyta</taxon>
        <taxon>Spermatophyta</taxon>
        <taxon>Magnoliopsida</taxon>
        <taxon>eudicotyledons</taxon>
        <taxon>Gunneridae</taxon>
        <taxon>Pentapetalae</taxon>
        <taxon>asterids</taxon>
        <taxon>lamiids</taxon>
        <taxon>Lamiales</taxon>
        <taxon>Orobanchaceae</taxon>
        <taxon>Orobanchaceae incertae sedis</taxon>
        <taxon>Phtheirospermum</taxon>
    </lineage>
</organism>
<feature type="chain" id="PRO_5032481172" evidence="1">
    <location>
        <begin position="25"/>
        <end position="631"/>
    </location>
</feature>
<evidence type="ECO:0000256" key="1">
    <source>
        <dbReference type="SAM" id="SignalP"/>
    </source>
</evidence>
<dbReference type="InterPro" id="IPR012938">
    <property type="entry name" value="Glc/Sorbosone_DH"/>
</dbReference>
<evidence type="ECO:0000313" key="4">
    <source>
        <dbReference type="Proteomes" id="UP000653305"/>
    </source>
</evidence>
<keyword evidence="4" id="KW-1185">Reference proteome</keyword>
<dbReference type="InterPro" id="IPR011042">
    <property type="entry name" value="6-blade_b-propeller_TolB-like"/>
</dbReference>
<dbReference type="Gene3D" id="2.120.10.30">
    <property type="entry name" value="TolB, C-terminal domain"/>
    <property type="match status" value="1"/>
</dbReference>
<accession>A0A830C658</accession>
<reference evidence="3" key="1">
    <citation type="submission" date="2020-07" db="EMBL/GenBank/DDBJ databases">
        <title>Ethylene signaling mediates host invasion by parasitic plants.</title>
        <authorList>
            <person name="Yoshida S."/>
        </authorList>
    </citation>
    <scope>NUCLEOTIDE SEQUENCE</scope>
    <source>
        <strain evidence="3">Okayama</strain>
    </source>
</reference>
<comment type="caution">
    <text evidence="3">The sequence shown here is derived from an EMBL/GenBank/DDBJ whole genome shotgun (WGS) entry which is preliminary data.</text>
</comment>
<protein>
    <submittedName>
        <fullName evidence="3">Hipl1 protein</fullName>
    </submittedName>
</protein>
<evidence type="ECO:0000313" key="3">
    <source>
        <dbReference type="EMBL" id="GFP91573.1"/>
    </source>
</evidence>
<dbReference type="PANTHER" id="PTHR19328">
    <property type="entry name" value="HEDGEHOG-INTERACTING PROTEIN"/>
    <property type="match status" value="1"/>
</dbReference>
<dbReference type="OrthoDB" id="10266706at2759"/>
<dbReference type="PANTHER" id="PTHR19328:SF60">
    <property type="entry name" value="HIPL1 PROTEIN-LIKE"/>
    <property type="match status" value="1"/>
</dbReference>
<dbReference type="SUPFAM" id="SSF50952">
    <property type="entry name" value="Soluble quinoprotein glucose dehydrogenase"/>
    <property type="match status" value="1"/>
</dbReference>
<dbReference type="EMBL" id="BMAC01000248">
    <property type="protein sequence ID" value="GFP91573.1"/>
    <property type="molecule type" value="Genomic_DNA"/>
</dbReference>